<feature type="domain" description="AP2/ERF" evidence="10">
    <location>
        <begin position="65"/>
        <end position="121"/>
    </location>
</feature>
<evidence type="ECO:0000256" key="3">
    <source>
        <dbReference type="ARBA" id="ARBA00023015"/>
    </source>
</evidence>
<dbReference type="PANTHER" id="PTHR31839">
    <property type="entry name" value="DEHYDRATION-RESPONSIVE ELEMENT-BINDING PROTEIN 1D"/>
    <property type="match status" value="1"/>
</dbReference>
<dbReference type="GO" id="GO:0003700">
    <property type="term" value="F:DNA-binding transcription factor activity"/>
    <property type="evidence" value="ECO:0007669"/>
    <property type="project" value="InterPro"/>
</dbReference>
<proteinExistence type="inferred from homology"/>
<dbReference type="CDD" id="cd00018">
    <property type="entry name" value="AP2"/>
    <property type="match status" value="1"/>
</dbReference>
<keyword evidence="5" id="KW-0010">Activator</keyword>
<evidence type="ECO:0000313" key="12">
    <source>
        <dbReference type="Proteomes" id="UP001454036"/>
    </source>
</evidence>
<dbReference type="EMBL" id="BAABME010003911">
    <property type="protein sequence ID" value="GAA0160529.1"/>
    <property type="molecule type" value="Genomic_DNA"/>
</dbReference>
<dbReference type="Proteomes" id="UP001454036">
    <property type="component" value="Unassembled WGS sequence"/>
</dbReference>
<evidence type="ECO:0000256" key="8">
    <source>
        <dbReference type="ARBA" id="ARBA00024343"/>
    </source>
</evidence>
<dbReference type="Pfam" id="PF00847">
    <property type="entry name" value="AP2"/>
    <property type="match status" value="1"/>
</dbReference>
<evidence type="ECO:0000256" key="7">
    <source>
        <dbReference type="ARBA" id="ARBA00023242"/>
    </source>
</evidence>
<feature type="region of interest" description="Disordered" evidence="9">
    <location>
        <begin position="220"/>
        <end position="250"/>
    </location>
</feature>
<comment type="subcellular location">
    <subcellularLocation>
        <location evidence="1">Nucleus</location>
    </subcellularLocation>
</comment>
<evidence type="ECO:0000313" key="11">
    <source>
        <dbReference type="EMBL" id="GAA0160529.1"/>
    </source>
</evidence>
<dbReference type="SUPFAM" id="SSF54171">
    <property type="entry name" value="DNA-binding domain"/>
    <property type="match status" value="1"/>
</dbReference>
<keyword evidence="2" id="KW-0611">Plant defense</keyword>
<gene>
    <name evidence="11" type="ORF">LIER_17066</name>
</gene>
<evidence type="ECO:0000256" key="6">
    <source>
        <dbReference type="ARBA" id="ARBA00023163"/>
    </source>
</evidence>
<evidence type="ECO:0000256" key="4">
    <source>
        <dbReference type="ARBA" id="ARBA00023125"/>
    </source>
</evidence>
<keyword evidence="3" id="KW-0805">Transcription regulation</keyword>
<dbReference type="InterPro" id="IPR016177">
    <property type="entry name" value="DNA-bd_dom_sf"/>
</dbReference>
<dbReference type="GO" id="GO:0005634">
    <property type="term" value="C:nucleus"/>
    <property type="evidence" value="ECO:0007669"/>
    <property type="project" value="UniProtKB-SubCell"/>
</dbReference>
<dbReference type="InterPro" id="IPR036955">
    <property type="entry name" value="AP2/ERF_dom_sf"/>
</dbReference>
<dbReference type="GO" id="GO:0006952">
    <property type="term" value="P:defense response"/>
    <property type="evidence" value="ECO:0007669"/>
    <property type="project" value="UniProtKB-KW"/>
</dbReference>
<evidence type="ECO:0000256" key="9">
    <source>
        <dbReference type="SAM" id="MobiDB-lite"/>
    </source>
</evidence>
<comment type="caution">
    <text evidence="11">The sequence shown here is derived from an EMBL/GenBank/DDBJ whole genome shotgun (WGS) entry which is preliminary data.</text>
</comment>
<evidence type="ECO:0000256" key="2">
    <source>
        <dbReference type="ARBA" id="ARBA00022821"/>
    </source>
</evidence>
<dbReference type="AlphaFoldDB" id="A0AAV3Q8Z8"/>
<dbReference type="Gene3D" id="3.30.730.10">
    <property type="entry name" value="AP2/ERF domain"/>
    <property type="match status" value="1"/>
</dbReference>
<accession>A0AAV3Q8Z8</accession>
<sequence>MDYDAFKNGPNNSKKLSTFTQTRPYSLIQPENNTISKMDNYNYPPNASYNQATSPPGGTSRRHPTYRGIRMRAGKWVTEIREPGKTTRIWLGTYPTPEMAAAAYDVAAIALRGSEAVINFPEWVHTYQLPATQSANDIRAAASAAAAARAPPHEYPTSTGGTGNNNNDIFYGSPSLQFPQFPPNDQNATQPGGHQEFIDEEALFDMPNLLRDMAGGMLVSPPRMMNPPPSNNDGGDDSPDHSSGGGGNLWGYSYPYYY</sequence>
<dbReference type="SMART" id="SM00380">
    <property type="entry name" value="AP2"/>
    <property type="match status" value="1"/>
</dbReference>
<feature type="compositionally biased region" description="Polar residues" evidence="9">
    <location>
        <begin position="46"/>
        <end position="57"/>
    </location>
</feature>
<dbReference type="PRINTS" id="PR00367">
    <property type="entry name" value="ETHRSPELEMNT"/>
</dbReference>
<keyword evidence="7" id="KW-0539">Nucleus</keyword>
<evidence type="ECO:0000256" key="1">
    <source>
        <dbReference type="ARBA" id="ARBA00004123"/>
    </source>
</evidence>
<dbReference type="FunFam" id="3.30.730.10:FF:000001">
    <property type="entry name" value="Ethylene-responsive transcription factor 2"/>
    <property type="match status" value="1"/>
</dbReference>
<keyword evidence="12" id="KW-1185">Reference proteome</keyword>
<keyword evidence="6" id="KW-0804">Transcription</keyword>
<keyword evidence="4 11" id="KW-0238">DNA-binding</keyword>
<dbReference type="InterPro" id="IPR001471">
    <property type="entry name" value="AP2/ERF_dom"/>
</dbReference>
<protein>
    <submittedName>
        <fullName evidence="11">DNA-binding transcription factor</fullName>
    </submittedName>
</protein>
<evidence type="ECO:0000256" key="5">
    <source>
        <dbReference type="ARBA" id="ARBA00023159"/>
    </source>
</evidence>
<comment type="similarity">
    <text evidence="8">Belongs to the AP2/ERF transcription factor family. ERF subfamily.</text>
</comment>
<name>A0AAV3Q8Z8_LITER</name>
<evidence type="ECO:0000259" key="10">
    <source>
        <dbReference type="PROSITE" id="PS51032"/>
    </source>
</evidence>
<dbReference type="GO" id="GO:0003677">
    <property type="term" value="F:DNA binding"/>
    <property type="evidence" value="ECO:0007669"/>
    <property type="project" value="UniProtKB-KW"/>
</dbReference>
<reference evidence="11 12" key="1">
    <citation type="submission" date="2024-01" db="EMBL/GenBank/DDBJ databases">
        <title>The complete chloroplast genome sequence of Lithospermum erythrorhizon: insights into the phylogenetic relationship among Boraginaceae species and the maternal lineages of purple gromwells.</title>
        <authorList>
            <person name="Okada T."/>
            <person name="Watanabe K."/>
        </authorList>
    </citation>
    <scope>NUCLEOTIDE SEQUENCE [LARGE SCALE GENOMIC DNA]</scope>
</reference>
<dbReference type="InterPro" id="IPR045277">
    <property type="entry name" value="DRE1A-I"/>
</dbReference>
<feature type="region of interest" description="Disordered" evidence="9">
    <location>
        <begin position="46"/>
        <end position="65"/>
    </location>
</feature>
<dbReference type="PROSITE" id="PS51032">
    <property type="entry name" value="AP2_ERF"/>
    <property type="match status" value="1"/>
</dbReference>
<dbReference type="PANTHER" id="PTHR31839:SF85">
    <property type="entry name" value="AP2_ERF DOMAIN-CONTAINING PROTEIN"/>
    <property type="match status" value="1"/>
</dbReference>
<organism evidence="11 12">
    <name type="scientific">Lithospermum erythrorhizon</name>
    <name type="common">Purple gromwell</name>
    <name type="synonym">Lithospermum officinale var. erythrorhizon</name>
    <dbReference type="NCBI Taxonomy" id="34254"/>
    <lineage>
        <taxon>Eukaryota</taxon>
        <taxon>Viridiplantae</taxon>
        <taxon>Streptophyta</taxon>
        <taxon>Embryophyta</taxon>
        <taxon>Tracheophyta</taxon>
        <taxon>Spermatophyta</taxon>
        <taxon>Magnoliopsida</taxon>
        <taxon>eudicotyledons</taxon>
        <taxon>Gunneridae</taxon>
        <taxon>Pentapetalae</taxon>
        <taxon>asterids</taxon>
        <taxon>lamiids</taxon>
        <taxon>Boraginales</taxon>
        <taxon>Boraginaceae</taxon>
        <taxon>Boraginoideae</taxon>
        <taxon>Lithospermeae</taxon>
        <taxon>Lithospermum</taxon>
    </lineage>
</organism>